<evidence type="ECO:0000256" key="5">
    <source>
        <dbReference type="ARBA" id="ARBA00023004"/>
    </source>
</evidence>
<gene>
    <name evidence="7" type="ORF">PG986_000541</name>
</gene>
<dbReference type="RefSeq" id="XP_066705656.1">
    <property type="nucleotide sequence ID" value="XM_066836763.1"/>
</dbReference>
<comment type="similarity">
    <text evidence="2">Belongs to the cytochrome P450 family.</text>
</comment>
<evidence type="ECO:0000256" key="2">
    <source>
        <dbReference type="ARBA" id="ARBA00010617"/>
    </source>
</evidence>
<keyword evidence="4" id="KW-0479">Metal-binding</keyword>
<name>A0ABR1QUD7_9PEZI</name>
<evidence type="ECO:0000313" key="8">
    <source>
        <dbReference type="Proteomes" id="UP001391051"/>
    </source>
</evidence>
<organism evidence="7 8">
    <name type="scientific">Apiospora aurea</name>
    <dbReference type="NCBI Taxonomy" id="335848"/>
    <lineage>
        <taxon>Eukaryota</taxon>
        <taxon>Fungi</taxon>
        <taxon>Dikarya</taxon>
        <taxon>Ascomycota</taxon>
        <taxon>Pezizomycotina</taxon>
        <taxon>Sordariomycetes</taxon>
        <taxon>Xylariomycetidae</taxon>
        <taxon>Amphisphaeriales</taxon>
        <taxon>Apiosporaceae</taxon>
        <taxon>Apiospora</taxon>
    </lineage>
</organism>
<dbReference type="PRINTS" id="PR00465">
    <property type="entry name" value="EP450IV"/>
</dbReference>
<keyword evidence="3" id="KW-0349">Heme</keyword>
<keyword evidence="8" id="KW-1185">Reference proteome</keyword>
<sequence>MQYHLHIPKLQERYGDFIRTGPREVTVIRASAVDLIYGPSSKCTKATWYDQNSGDPDKVGIENVRDKEKHRIRRRAWDRGMGLRAVSMYGSRIKSKVDSLMLRFDTGEPVNVTQDVIFYAWDVMGDIAFSVDFQMLHTGVEHPAVDGLHWAMATAGVVTNFPWLMNMLRVIPGATGRFQQFADWCYEQVDVKRDALAREKAEGSAQEPRDVMSWIIKAQQDGDRSAPPTESAIREDARTLISAGRLVDPLVYPLEIVIRRDPELTVAISDTVAIAFTNLACKSLIYGELQSLLHGQEPPVYQKLQRLLDAEFPQESSKDWTYEKAKKIPYIDHLIHETLRLRPPAPMGFPRETPPAGLQVDDVFIPGGVNVNVPTWAIQRDERYFARALDFVPERWMAPPPESAAAYLPFQRGPFQCSGKAVAMMQMRMLIGCIALRYNLAFASGEDGEAFWEGAKETMTLWLPPLRMVFEPR</sequence>
<dbReference type="PANTHER" id="PTHR24305:SF78">
    <property type="entry name" value="P450, PUTATIVE (EUROFUNG)-RELATED"/>
    <property type="match status" value="1"/>
</dbReference>
<dbReference type="CDD" id="cd11061">
    <property type="entry name" value="CYP67-like"/>
    <property type="match status" value="1"/>
</dbReference>
<dbReference type="Pfam" id="PF00067">
    <property type="entry name" value="p450"/>
    <property type="match status" value="2"/>
</dbReference>
<dbReference type="SUPFAM" id="SSF48264">
    <property type="entry name" value="Cytochrome P450"/>
    <property type="match status" value="1"/>
</dbReference>
<evidence type="ECO:0000256" key="1">
    <source>
        <dbReference type="ARBA" id="ARBA00001971"/>
    </source>
</evidence>
<dbReference type="EMBL" id="JAQQWE010000001">
    <property type="protein sequence ID" value="KAK7966264.1"/>
    <property type="molecule type" value="Genomic_DNA"/>
</dbReference>
<dbReference type="PRINTS" id="PR00385">
    <property type="entry name" value="P450"/>
</dbReference>
<dbReference type="PANTHER" id="PTHR24305">
    <property type="entry name" value="CYTOCHROME P450"/>
    <property type="match status" value="1"/>
</dbReference>
<dbReference type="InterPro" id="IPR036396">
    <property type="entry name" value="Cyt_P450_sf"/>
</dbReference>
<dbReference type="InterPro" id="IPR001128">
    <property type="entry name" value="Cyt_P450"/>
</dbReference>
<comment type="cofactor">
    <cofactor evidence="1">
        <name>heme</name>
        <dbReference type="ChEBI" id="CHEBI:30413"/>
    </cofactor>
</comment>
<proteinExistence type="inferred from homology"/>
<accession>A0ABR1QUD7</accession>
<comment type="caution">
    <text evidence="7">The sequence shown here is derived from an EMBL/GenBank/DDBJ whole genome shotgun (WGS) entry which is preliminary data.</text>
</comment>
<evidence type="ECO:0000256" key="3">
    <source>
        <dbReference type="ARBA" id="ARBA00022617"/>
    </source>
</evidence>
<dbReference type="GeneID" id="92069825"/>
<keyword evidence="5" id="KW-0408">Iron</keyword>
<evidence type="ECO:0008006" key="9">
    <source>
        <dbReference type="Google" id="ProtNLM"/>
    </source>
</evidence>
<dbReference type="InterPro" id="IPR002403">
    <property type="entry name" value="Cyt_P450_E_grp-IV"/>
</dbReference>
<evidence type="ECO:0000313" key="7">
    <source>
        <dbReference type="EMBL" id="KAK7966264.1"/>
    </source>
</evidence>
<protein>
    <recommendedName>
        <fullName evidence="9">Cytochrome P450</fullName>
    </recommendedName>
</protein>
<reference evidence="7 8" key="1">
    <citation type="submission" date="2023-01" db="EMBL/GenBank/DDBJ databases">
        <title>Analysis of 21 Apiospora genomes using comparative genomics revels a genus with tremendous synthesis potential of carbohydrate active enzymes and secondary metabolites.</title>
        <authorList>
            <person name="Sorensen T."/>
        </authorList>
    </citation>
    <scope>NUCLEOTIDE SEQUENCE [LARGE SCALE GENOMIC DNA]</scope>
    <source>
        <strain evidence="7 8">CBS 24483</strain>
    </source>
</reference>
<dbReference type="Proteomes" id="UP001391051">
    <property type="component" value="Unassembled WGS sequence"/>
</dbReference>
<keyword evidence="6" id="KW-0560">Oxidoreductase</keyword>
<evidence type="ECO:0000256" key="4">
    <source>
        <dbReference type="ARBA" id="ARBA00022723"/>
    </source>
</evidence>
<keyword evidence="6" id="KW-0503">Monooxygenase</keyword>
<dbReference type="InterPro" id="IPR050121">
    <property type="entry name" value="Cytochrome_P450_monoxygenase"/>
</dbReference>
<dbReference type="Gene3D" id="1.10.630.10">
    <property type="entry name" value="Cytochrome P450"/>
    <property type="match status" value="1"/>
</dbReference>
<evidence type="ECO:0000256" key="6">
    <source>
        <dbReference type="ARBA" id="ARBA00023033"/>
    </source>
</evidence>